<dbReference type="AlphaFoldDB" id="A0A329RFB9"/>
<keyword evidence="4" id="KW-1185">Reference proteome</keyword>
<name>A0A329RFB9_9STRA</name>
<proteinExistence type="predicted"/>
<protein>
    <submittedName>
        <fullName evidence="3">Uncharacterized protein</fullName>
    </submittedName>
</protein>
<dbReference type="EMBL" id="RCMG01000877">
    <property type="protein sequence ID" value="KAG2843807.1"/>
    <property type="molecule type" value="Genomic_DNA"/>
</dbReference>
<gene>
    <name evidence="3" type="ORF">PC110_g20320</name>
    <name evidence="1" type="ORF">PC113_g18527</name>
    <name evidence="2" type="ORF">PC117_g19801</name>
</gene>
<evidence type="ECO:0000313" key="3">
    <source>
        <dbReference type="EMBL" id="RAW23244.1"/>
    </source>
</evidence>
<sequence>MRGAIDSLVSYGASVTVAFFEADFNASGYNLLGQLIETN</sequence>
<dbReference type="EMBL" id="RCMK01000884">
    <property type="protein sequence ID" value="KAG2908970.1"/>
    <property type="molecule type" value="Genomic_DNA"/>
</dbReference>
<reference evidence="1" key="2">
    <citation type="submission" date="2018-10" db="EMBL/GenBank/DDBJ databases">
        <title>Effector identification in a new, highly contiguous assembly of the strawberry crown rot pathogen Phytophthora cactorum.</title>
        <authorList>
            <person name="Armitage A.D."/>
            <person name="Nellist C.F."/>
            <person name="Bates H."/>
            <person name="Vickerstaff R.J."/>
            <person name="Harrison R.J."/>
        </authorList>
    </citation>
    <scope>NUCLEOTIDE SEQUENCE</scope>
    <source>
        <strain evidence="1">15-7</strain>
        <strain evidence="2">4040</strain>
    </source>
</reference>
<comment type="caution">
    <text evidence="3">The sequence shown here is derived from an EMBL/GenBank/DDBJ whole genome shotgun (WGS) entry which is preliminary data.</text>
</comment>
<dbReference type="Proteomes" id="UP000736787">
    <property type="component" value="Unassembled WGS sequence"/>
</dbReference>
<reference evidence="3 4" key="1">
    <citation type="submission" date="2018-01" db="EMBL/GenBank/DDBJ databases">
        <title>Draft genome of the strawberry crown rot pathogen Phytophthora cactorum.</title>
        <authorList>
            <person name="Armitage A.D."/>
            <person name="Lysoe E."/>
            <person name="Nellist C.F."/>
            <person name="Harrison R.J."/>
            <person name="Brurberg M.B."/>
        </authorList>
    </citation>
    <scope>NUCLEOTIDE SEQUENCE [LARGE SCALE GENOMIC DNA]</scope>
    <source>
        <strain evidence="3 4">10300</strain>
    </source>
</reference>
<evidence type="ECO:0000313" key="2">
    <source>
        <dbReference type="EMBL" id="KAG2908970.1"/>
    </source>
</evidence>
<dbReference type="Proteomes" id="UP000251314">
    <property type="component" value="Unassembled WGS sequence"/>
</dbReference>
<accession>A0A329RFB9</accession>
<dbReference type="VEuPathDB" id="FungiDB:PC110_g20320"/>
<dbReference type="EMBL" id="MJFZ01001099">
    <property type="protein sequence ID" value="RAW23244.1"/>
    <property type="molecule type" value="Genomic_DNA"/>
</dbReference>
<evidence type="ECO:0000313" key="1">
    <source>
        <dbReference type="EMBL" id="KAG2843807.1"/>
    </source>
</evidence>
<dbReference type="Proteomes" id="UP000735874">
    <property type="component" value="Unassembled WGS sequence"/>
</dbReference>
<organism evidence="3 4">
    <name type="scientific">Phytophthora cactorum</name>
    <dbReference type="NCBI Taxonomy" id="29920"/>
    <lineage>
        <taxon>Eukaryota</taxon>
        <taxon>Sar</taxon>
        <taxon>Stramenopiles</taxon>
        <taxon>Oomycota</taxon>
        <taxon>Peronosporomycetes</taxon>
        <taxon>Peronosporales</taxon>
        <taxon>Peronosporaceae</taxon>
        <taxon>Phytophthora</taxon>
    </lineage>
</organism>
<evidence type="ECO:0000313" key="4">
    <source>
        <dbReference type="Proteomes" id="UP000251314"/>
    </source>
</evidence>